<proteinExistence type="predicted"/>
<feature type="compositionally biased region" description="Basic and acidic residues" evidence="2">
    <location>
        <begin position="440"/>
        <end position="466"/>
    </location>
</feature>
<feature type="region of interest" description="Disordered" evidence="2">
    <location>
        <begin position="440"/>
        <end position="494"/>
    </location>
</feature>
<dbReference type="Proteomes" id="UP001107558">
    <property type="component" value="Chromosome 2"/>
</dbReference>
<name>A0A9J6C3B3_POLVA</name>
<reference evidence="3" key="1">
    <citation type="submission" date="2021-03" db="EMBL/GenBank/DDBJ databases">
        <title>Chromosome level genome of the anhydrobiotic midge Polypedilum vanderplanki.</title>
        <authorList>
            <person name="Yoshida Y."/>
            <person name="Kikawada T."/>
            <person name="Gusev O."/>
        </authorList>
    </citation>
    <scope>NUCLEOTIDE SEQUENCE</scope>
    <source>
        <strain evidence="3">NIAS01</strain>
        <tissue evidence="3">Whole body or cell culture</tissue>
    </source>
</reference>
<feature type="compositionally biased region" description="Polar residues" evidence="2">
    <location>
        <begin position="468"/>
        <end position="485"/>
    </location>
</feature>
<sequence length="549" mass="64508">MEKDHNKEELESFEKIIRVKIESLASQFESKFPSRAHFEERKNAILKVYMMKAKAEIEQNEMNNLRKQGTKKLDNYKFNRSELTEFQENQAYGIKEFIRYLNFIEKPLEKTLAQYTMKATKSLRTRIDTTISTMQNLIHCIKEVYPMKIAEMKNEALNEIKENENEVNLLEQKFQDLDDLEKKIHDEINSLEAAFENDTRKIEEVRKSIADMNEKKQKYQELQNDIENLNIELEKCNQSTKEYQLKQEDQSKINLKLTEKVTFLENTFEQMCREEEIWKNKITGLEKKVKFFKSKTGNKTKLKDLETDPNFKDVIDSEMYQEHKQNISKLIEEGEHIINDINNIHGKYTAEATALENVKSSLENLKSTLLQLETDLKQAEDDEKQKTEMFKELKKQLETFERENNEKVASLKTTLEIKTSTRVNVENAIKKFLDLKKSLDEAEEKKNSQTEEFKRKTLRNSVDKRNKNSSQENTAQVSSDNSTTVARPGTPRPDFDFNYNIIRPAYMSNLSQFDVPNFEIRGEIETDIASNLDSDIFPFNQSTIGNEDL</sequence>
<evidence type="ECO:0000313" key="3">
    <source>
        <dbReference type="EMBL" id="KAG5676657.1"/>
    </source>
</evidence>
<keyword evidence="1" id="KW-0175">Coiled coil</keyword>
<keyword evidence="4" id="KW-1185">Reference proteome</keyword>
<dbReference type="AlphaFoldDB" id="A0A9J6C3B3"/>
<gene>
    <name evidence="3" type="ORF">PVAND_006475</name>
</gene>
<protein>
    <submittedName>
        <fullName evidence="3">Laminin subunit alpha-1</fullName>
    </submittedName>
</protein>
<comment type="caution">
    <text evidence="3">The sequence shown here is derived from an EMBL/GenBank/DDBJ whole genome shotgun (WGS) entry which is preliminary data.</text>
</comment>
<accession>A0A9J6C3B3</accession>
<evidence type="ECO:0000256" key="2">
    <source>
        <dbReference type="SAM" id="MobiDB-lite"/>
    </source>
</evidence>
<dbReference type="EMBL" id="JADBJN010000002">
    <property type="protein sequence ID" value="KAG5676657.1"/>
    <property type="molecule type" value="Genomic_DNA"/>
</dbReference>
<evidence type="ECO:0000313" key="4">
    <source>
        <dbReference type="Proteomes" id="UP001107558"/>
    </source>
</evidence>
<evidence type="ECO:0000256" key="1">
    <source>
        <dbReference type="SAM" id="Coils"/>
    </source>
</evidence>
<organism evidence="3 4">
    <name type="scientific">Polypedilum vanderplanki</name>
    <name type="common">Sleeping chironomid midge</name>
    <dbReference type="NCBI Taxonomy" id="319348"/>
    <lineage>
        <taxon>Eukaryota</taxon>
        <taxon>Metazoa</taxon>
        <taxon>Ecdysozoa</taxon>
        <taxon>Arthropoda</taxon>
        <taxon>Hexapoda</taxon>
        <taxon>Insecta</taxon>
        <taxon>Pterygota</taxon>
        <taxon>Neoptera</taxon>
        <taxon>Endopterygota</taxon>
        <taxon>Diptera</taxon>
        <taxon>Nematocera</taxon>
        <taxon>Chironomoidea</taxon>
        <taxon>Chironomidae</taxon>
        <taxon>Chironominae</taxon>
        <taxon>Polypedilum</taxon>
        <taxon>Polypedilum</taxon>
    </lineage>
</organism>
<feature type="coiled-coil region" evidence="1">
    <location>
        <begin position="147"/>
        <end position="246"/>
    </location>
</feature>